<protein>
    <recommendedName>
        <fullName evidence="12 13">Holliday junction resolvase RecU</fullName>
        <ecNumber evidence="13 14">3.1.21.10</ecNumber>
    </recommendedName>
    <alternativeName>
        <fullName evidence="13">Recombination protein U homolog</fullName>
    </alternativeName>
</protein>
<comment type="caution">
    <text evidence="15">The sequence shown here is derived from an EMBL/GenBank/DDBJ whole genome shotgun (WGS) entry which is preliminary data.</text>
</comment>
<comment type="catalytic activity">
    <reaction evidence="13">
        <text>Endonucleolytic cleavage at a junction such as a reciprocal single-stranded crossover between two homologous DNA duplexes (Holliday junction).</text>
        <dbReference type="EC" id="3.1.21.10"/>
    </reaction>
</comment>
<sequence length="227" mass="26108">MVIRYPNGKLYESAPKIETKKESAKPQSVAKEKNKRAVNYSNRGKSLEDDLNETNMFYLHRNMANIHKKPVPIQIVKVDYPARSAAVIKEAYFRTPSTTDYNGVWNGYYIDFEAKETDSKTSFPLKNIHSHQMDHMHSVTNQRGVAFFIVRFSTLNRNFVISYHVVAKWFSAMGEGGRKSIPIAVFEQDAIEISEGYVPRLDYLQAVKKLIANYNVCESEEKQRDGK</sequence>
<feature type="binding site" evidence="13">
    <location>
        <position position="132"/>
    </location>
    <ligand>
        <name>Mg(2+)</name>
        <dbReference type="ChEBI" id="CHEBI:18420"/>
    </ligand>
</feature>
<dbReference type="NCBIfam" id="NF002584">
    <property type="entry name" value="PRK02234.1-5"/>
    <property type="match status" value="1"/>
</dbReference>
<keyword evidence="10 13" id="KW-0234">DNA repair</keyword>
<evidence type="ECO:0000256" key="9">
    <source>
        <dbReference type="ARBA" id="ARBA00023172"/>
    </source>
</evidence>
<evidence type="ECO:0000256" key="7">
    <source>
        <dbReference type="ARBA" id="ARBA00022801"/>
    </source>
</evidence>
<evidence type="ECO:0000313" key="15">
    <source>
        <dbReference type="EMBL" id="OUZ37841.1"/>
    </source>
</evidence>
<feature type="binding site" evidence="13">
    <location>
        <position position="113"/>
    </location>
    <ligand>
        <name>Mg(2+)</name>
        <dbReference type="ChEBI" id="CHEBI:18420"/>
    </ligand>
</feature>
<evidence type="ECO:0000256" key="4">
    <source>
        <dbReference type="ARBA" id="ARBA00022723"/>
    </source>
</evidence>
<reference evidence="15 16" key="1">
    <citation type="journal article" date="2017" name="Int. J. Syst. Evol. Microbiol.">
        <title>Solibacillus kalamii sp. nov., isolated from a high-efficiency particulate arrestance filter system used in the International Space Station.</title>
        <authorList>
            <person name="Checinska Sielaff A."/>
            <person name="Kumar R.M."/>
            <person name="Pal D."/>
            <person name="Mayilraj S."/>
            <person name="Venkateswaran K."/>
        </authorList>
    </citation>
    <scope>NUCLEOTIDE SEQUENCE [LARGE SCALE GENOMIC DNA]</scope>
    <source>
        <strain evidence="15 16">ISSFR-015</strain>
    </source>
</reference>
<feature type="binding site" evidence="13">
    <location>
        <position position="98"/>
    </location>
    <ligand>
        <name>Mg(2+)</name>
        <dbReference type="ChEBI" id="CHEBI:18420"/>
    </ligand>
</feature>
<comment type="similarity">
    <text evidence="11 13">Belongs to the RecU family.</text>
</comment>
<keyword evidence="4 13" id="KW-0479">Metal-binding</keyword>
<organism evidence="15 16">
    <name type="scientific">Solibacillus kalamii</name>
    <dbReference type="NCBI Taxonomy" id="1748298"/>
    <lineage>
        <taxon>Bacteria</taxon>
        <taxon>Bacillati</taxon>
        <taxon>Bacillota</taxon>
        <taxon>Bacilli</taxon>
        <taxon>Bacillales</taxon>
        <taxon>Caryophanaceae</taxon>
        <taxon>Solibacillus</taxon>
    </lineage>
</organism>
<evidence type="ECO:0000256" key="14">
    <source>
        <dbReference type="NCBIfam" id="TIGR00648"/>
    </source>
</evidence>
<feature type="site" description="Transition state stabilizer" evidence="13">
    <location>
        <position position="115"/>
    </location>
</feature>
<comment type="subcellular location">
    <subcellularLocation>
        <location evidence="1 13">Cytoplasm</location>
    </subcellularLocation>
</comment>
<dbReference type="CDD" id="cd22354">
    <property type="entry name" value="RecU-like"/>
    <property type="match status" value="1"/>
</dbReference>
<evidence type="ECO:0000256" key="12">
    <source>
        <dbReference type="ARBA" id="ARBA00029523"/>
    </source>
</evidence>
<evidence type="ECO:0000256" key="1">
    <source>
        <dbReference type="ARBA" id="ARBA00004496"/>
    </source>
</evidence>
<dbReference type="Gene3D" id="3.40.1350.10">
    <property type="match status" value="1"/>
</dbReference>
<proteinExistence type="inferred from homology"/>
<evidence type="ECO:0000256" key="8">
    <source>
        <dbReference type="ARBA" id="ARBA00022842"/>
    </source>
</evidence>
<dbReference type="NCBIfam" id="TIGR00648">
    <property type="entry name" value="recU"/>
    <property type="match status" value="1"/>
</dbReference>
<keyword evidence="6 13" id="KW-0227">DNA damage</keyword>
<keyword evidence="8 13" id="KW-0460">Magnesium</keyword>
<keyword evidence="9 13" id="KW-0233">DNA recombination</keyword>
<dbReference type="EC" id="3.1.21.10" evidence="13 14"/>
<evidence type="ECO:0000256" key="13">
    <source>
        <dbReference type="HAMAP-Rule" id="MF_00130"/>
    </source>
</evidence>
<comment type="cofactor">
    <cofactor evidence="13">
        <name>Mg(2+)</name>
        <dbReference type="ChEBI" id="CHEBI:18420"/>
    </cofactor>
    <text evidence="13">Binds 1 Mg(2+) ion per subunit.</text>
</comment>
<dbReference type="SUPFAM" id="SSF52980">
    <property type="entry name" value="Restriction endonuclease-like"/>
    <property type="match status" value="1"/>
</dbReference>
<evidence type="ECO:0000313" key="16">
    <source>
        <dbReference type="Proteomes" id="UP000196594"/>
    </source>
</evidence>
<comment type="function">
    <text evidence="13">Endonuclease that resolves Holliday junction intermediates in genetic recombination. Cleaves mobile four-strand junctions by introducing symmetrical nicks in paired strands. Promotes annealing of linear ssDNA with homologous dsDNA. Required for DNA repair, homologous recombination and chromosome segregation.</text>
</comment>
<gene>
    <name evidence="13" type="primary">recU</name>
    <name evidence="15" type="ORF">CBM15_15275</name>
</gene>
<dbReference type="NCBIfam" id="NF002581">
    <property type="entry name" value="PRK02234.1-2"/>
    <property type="match status" value="1"/>
</dbReference>
<keyword evidence="2 13" id="KW-0963">Cytoplasm</keyword>
<dbReference type="Pfam" id="PF03838">
    <property type="entry name" value="RecU"/>
    <property type="match status" value="1"/>
</dbReference>
<name>A0ABX3ZE58_9BACL</name>
<dbReference type="HAMAP" id="MF_00130">
    <property type="entry name" value="RecU"/>
    <property type="match status" value="1"/>
</dbReference>
<keyword evidence="7 13" id="KW-0378">Hydrolase</keyword>
<evidence type="ECO:0000256" key="2">
    <source>
        <dbReference type="ARBA" id="ARBA00022490"/>
    </source>
</evidence>
<dbReference type="EMBL" id="NHNT01000012">
    <property type="protein sequence ID" value="OUZ37841.1"/>
    <property type="molecule type" value="Genomic_DNA"/>
</dbReference>
<keyword evidence="5 13" id="KW-0255">Endonuclease</keyword>
<keyword evidence="16" id="KW-1185">Reference proteome</keyword>
<evidence type="ECO:0000256" key="5">
    <source>
        <dbReference type="ARBA" id="ARBA00022759"/>
    </source>
</evidence>
<keyword evidence="3 13" id="KW-0540">Nuclease</keyword>
<dbReference type="InterPro" id="IPR011335">
    <property type="entry name" value="Restrct_endonuc-II-like"/>
</dbReference>
<evidence type="ECO:0000256" key="10">
    <source>
        <dbReference type="ARBA" id="ARBA00023204"/>
    </source>
</evidence>
<accession>A0ABX3ZE58</accession>
<evidence type="ECO:0000256" key="6">
    <source>
        <dbReference type="ARBA" id="ARBA00022763"/>
    </source>
</evidence>
<feature type="binding site" evidence="13">
    <location>
        <position position="100"/>
    </location>
    <ligand>
        <name>Mg(2+)</name>
        <dbReference type="ChEBI" id="CHEBI:18420"/>
    </ligand>
</feature>
<dbReference type="Proteomes" id="UP000196594">
    <property type="component" value="Unassembled WGS sequence"/>
</dbReference>
<evidence type="ECO:0000256" key="3">
    <source>
        <dbReference type="ARBA" id="ARBA00022722"/>
    </source>
</evidence>
<dbReference type="InterPro" id="IPR004612">
    <property type="entry name" value="Resolv_RecU"/>
</dbReference>
<dbReference type="RefSeq" id="WP_087618174.1">
    <property type="nucleotide sequence ID" value="NZ_JAFBEY010000009.1"/>
</dbReference>
<evidence type="ECO:0000256" key="11">
    <source>
        <dbReference type="ARBA" id="ARBA00023447"/>
    </source>
</evidence>
<dbReference type="InterPro" id="IPR011856">
    <property type="entry name" value="tRNA_endonuc-like_dom_sf"/>
</dbReference>